<evidence type="ECO:0000256" key="3">
    <source>
        <dbReference type="ARBA" id="ARBA00011738"/>
    </source>
</evidence>
<dbReference type="GO" id="GO:0019441">
    <property type="term" value="P:L-tryptophan catabolic process to kynurenine"/>
    <property type="evidence" value="ECO:0007669"/>
    <property type="project" value="InterPro"/>
</dbReference>
<evidence type="ECO:0000256" key="2">
    <source>
        <dbReference type="ARBA" id="ARBA00002204"/>
    </source>
</evidence>
<name>A0A2M7T5Y5_9ACTN</name>
<dbReference type="Gene3D" id="3.50.30.50">
    <property type="entry name" value="Putative cyclase"/>
    <property type="match status" value="1"/>
</dbReference>
<dbReference type="GO" id="GO:0046872">
    <property type="term" value="F:metal ion binding"/>
    <property type="evidence" value="ECO:0007669"/>
    <property type="project" value="UniProtKB-KW"/>
</dbReference>
<dbReference type="PANTHER" id="PTHR31118">
    <property type="entry name" value="CYCLASE-LIKE PROTEIN 2"/>
    <property type="match status" value="1"/>
</dbReference>
<evidence type="ECO:0000313" key="12">
    <source>
        <dbReference type="EMBL" id="PIZ36018.1"/>
    </source>
</evidence>
<protein>
    <recommendedName>
        <fullName evidence="5">Kynurenine formamidase</fullName>
        <ecNumber evidence="4">3.5.1.9</ecNumber>
    </recommendedName>
</protein>
<comment type="cofactor">
    <cofactor evidence="1">
        <name>Zn(2+)</name>
        <dbReference type="ChEBI" id="CHEBI:29105"/>
    </cofactor>
</comment>
<comment type="caution">
    <text evidence="12">The sequence shown here is derived from an EMBL/GenBank/DDBJ whole genome shotgun (WGS) entry which is preliminary data.</text>
</comment>
<evidence type="ECO:0000313" key="13">
    <source>
        <dbReference type="Proteomes" id="UP000230956"/>
    </source>
</evidence>
<gene>
    <name evidence="12" type="ORF">COY37_09360</name>
</gene>
<dbReference type="InterPro" id="IPR007325">
    <property type="entry name" value="KFase/CYL"/>
</dbReference>
<keyword evidence="7" id="KW-0378">Hydrolase</keyword>
<dbReference type="SUPFAM" id="SSF102198">
    <property type="entry name" value="Putative cyclase"/>
    <property type="match status" value="1"/>
</dbReference>
<reference evidence="13" key="1">
    <citation type="submission" date="2017-09" db="EMBL/GenBank/DDBJ databases">
        <title>Depth-based differentiation of microbial function through sediment-hosted aquifers and enrichment of novel symbionts in the deep terrestrial subsurface.</title>
        <authorList>
            <person name="Probst A.J."/>
            <person name="Ladd B."/>
            <person name="Jarett J.K."/>
            <person name="Geller-Mcgrath D.E."/>
            <person name="Sieber C.M.K."/>
            <person name="Emerson J.B."/>
            <person name="Anantharaman K."/>
            <person name="Thomas B.C."/>
            <person name="Malmstrom R."/>
            <person name="Stieglmeier M."/>
            <person name="Klingl A."/>
            <person name="Woyke T."/>
            <person name="Ryan C.M."/>
            <person name="Banfield J.F."/>
        </authorList>
    </citation>
    <scope>NUCLEOTIDE SEQUENCE [LARGE SCALE GENOMIC DNA]</scope>
</reference>
<keyword evidence="6" id="KW-0479">Metal-binding</keyword>
<dbReference type="FunFam" id="3.50.30.50:FF:000001">
    <property type="entry name" value="Kynurenine formamidase"/>
    <property type="match status" value="1"/>
</dbReference>
<evidence type="ECO:0000256" key="5">
    <source>
        <dbReference type="ARBA" id="ARBA00014889"/>
    </source>
</evidence>
<accession>A0A2M7T5Y5</accession>
<dbReference type="PANTHER" id="PTHR31118:SF32">
    <property type="entry name" value="KYNURENINE FORMAMIDASE"/>
    <property type="match status" value="1"/>
</dbReference>
<comment type="function">
    <text evidence="2">Catalyzes the hydrolysis of N-formyl-L-kynurenine to L-kynurenine, the second step in the kynurenine pathway of tryptophan degradation.</text>
</comment>
<evidence type="ECO:0000256" key="6">
    <source>
        <dbReference type="ARBA" id="ARBA00022723"/>
    </source>
</evidence>
<evidence type="ECO:0000256" key="8">
    <source>
        <dbReference type="ARBA" id="ARBA00022833"/>
    </source>
</evidence>
<comment type="subunit">
    <text evidence="3">Homodimer.</text>
</comment>
<dbReference type="EMBL" id="PFNG01000217">
    <property type="protein sequence ID" value="PIZ36018.1"/>
    <property type="molecule type" value="Genomic_DNA"/>
</dbReference>
<dbReference type="GO" id="GO:0004061">
    <property type="term" value="F:arylformamidase activity"/>
    <property type="evidence" value="ECO:0007669"/>
    <property type="project" value="UniProtKB-EC"/>
</dbReference>
<keyword evidence="8" id="KW-0862">Zinc</keyword>
<proteinExistence type="predicted"/>
<evidence type="ECO:0000256" key="11">
    <source>
        <dbReference type="ARBA" id="ARBA00060547"/>
    </source>
</evidence>
<dbReference type="Proteomes" id="UP000230956">
    <property type="component" value="Unassembled WGS sequence"/>
</dbReference>
<dbReference type="RefSeq" id="WP_286678289.1">
    <property type="nucleotide sequence ID" value="NZ_MNXI01000072.1"/>
</dbReference>
<comment type="pathway">
    <text evidence="11">Amino-acid degradation; L-tryptophan degradation via kynurenine pathway; L-kynurenine from L-tryptophan: step 2/2.</text>
</comment>
<dbReference type="EC" id="3.5.1.9" evidence="4"/>
<dbReference type="AlphaFoldDB" id="A0A2M7T5Y5"/>
<dbReference type="InterPro" id="IPR037175">
    <property type="entry name" value="KFase_sf"/>
</dbReference>
<organism evidence="12 13">
    <name type="scientific">Candidatus Aquicultor secundus</name>
    <dbReference type="NCBI Taxonomy" id="1973895"/>
    <lineage>
        <taxon>Bacteria</taxon>
        <taxon>Bacillati</taxon>
        <taxon>Actinomycetota</taxon>
        <taxon>Candidatus Aquicultoria</taxon>
        <taxon>Candidatus Aquicultorales</taxon>
        <taxon>Candidatus Aquicultoraceae</taxon>
        <taxon>Candidatus Aquicultor</taxon>
    </lineage>
</organism>
<keyword evidence="9" id="KW-0823">Tryptophan catabolism</keyword>
<sequence>MNRQKLYDVSVSIRPKMPTWPGDPGFERSIVHAIAEGASSDVSTLRMGSHTGTHVDAPAHFLPGGATVDQLALDVLVGPTTVFELSVENEITGADLEPLNLEECERALFKTRNSRLWERDEFTTDFVYFTSEAARLLVEKGVRLVGIDYLSVAEYKHGTDVHRIFLQHGVVIVEGLDLSKIEAGAYQVMCLPLKVLGAEGAPARVLLAKS</sequence>
<evidence type="ECO:0000256" key="1">
    <source>
        <dbReference type="ARBA" id="ARBA00001947"/>
    </source>
</evidence>
<evidence type="ECO:0000256" key="7">
    <source>
        <dbReference type="ARBA" id="ARBA00022801"/>
    </source>
</evidence>
<comment type="catalytic activity">
    <reaction evidence="10">
        <text>N-formyl-L-kynurenine + H2O = L-kynurenine + formate + H(+)</text>
        <dbReference type="Rhea" id="RHEA:13009"/>
        <dbReference type="ChEBI" id="CHEBI:15377"/>
        <dbReference type="ChEBI" id="CHEBI:15378"/>
        <dbReference type="ChEBI" id="CHEBI:15740"/>
        <dbReference type="ChEBI" id="CHEBI:57959"/>
        <dbReference type="ChEBI" id="CHEBI:58629"/>
        <dbReference type="EC" id="3.5.1.9"/>
    </reaction>
</comment>
<dbReference type="Pfam" id="PF04199">
    <property type="entry name" value="Cyclase"/>
    <property type="match status" value="1"/>
</dbReference>
<evidence type="ECO:0000256" key="9">
    <source>
        <dbReference type="ARBA" id="ARBA00023079"/>
    </source>
</evidence>
<evidence type="ECO:0000256" key="4">
    <source>
        <dbReference type="ARBA" id="ARBA00012930"/>
    </source>
</evidence>
<evidence type="ECO:0000256" key="10">
    <source>
        <dbReference type="ARBA" id="ARBA00048496"/>
    </source>
</evidence>